<dbReference type="EMBL" id="CM042010">
    <property type="protein sequence ID" value="KAI3780391.1"/>
    <property type="molecule type" value="Genomic_DNA"/>
</dbReference>
<organism evidence="1 2">
    <name type="scientific">Cichorium intybus</name>
    <name type="common">Chicory</name>
    <dbReference type="NCBI Taxonomy" id="13427"/>
    <lineage>
        <taxon>Eukaryota</taxon>
        <taxon>Viridiplantae</taxon>
        <taxon>Streptophyta</taxon>
        <taxon>Embryophyta</taxon>
        <taxon>Tracheophyta</taxon>
        <taxon>Spermatophyta</taxon>
        <taxon>Magnoliopsida</taxon>
        <taxon>eudicotyledons</taxon>
        <taxon>Gunneridae</taxon>
        <taxon>Pentapetalae</taxon>
        <taxon>asterids</taxon>
        <taxon>campanulids</taxon>
        <taxon>Asterales</taxon>
        <taxon>Asteraceae</taxon>
        <taxon>Cichorioideae</taxon>
        <taxon>Cichorieae</taxon>
        <taxon>Cichoriinae</taxon>
        <taxon>Cichorium</taxon>
    </lineage>
</organism>
<reference evidence="2" key="1">
    <citation type="journal article" date="2022" name="Mol. Ecol. Resour.">
        <title>The genomes of chicory, endive, great burdock and yacon provide insights into Asteraceae palaeo-polyploidization history and plant inulin production.</title>
        <authorList>
            <person name="Fan W."/>
            <person name="Wang S."/>
            <person name="Wang H."/>
            <person name="Wang A."/>
            <person name="Jiang F."/>
            <person name="Liu H."/>
            <person name="Zhao H."/>
            <person name="Xu D."/>
            <person name="Zhang Y."/>
        </authorList>
    </citation>
    <scope>NUCLEOTIDE SEQUENCE [LARGE SCALE GENOMIC DNA]</scope>
    <source>
        <strain evidence="2">cv. Punajuju</strain>
    </source>
</reference>
<reference evidence="1 2" key="2">
    <citation type="journal article" date="2022" name="Mol. Ecol. Resour.">
        <title>The genomes of chicory, endive, great burdock and yacon provide insights into Asteraceae paleo-polyploidization history and plant inulin production.</title>
        <authorList>
            <person name="Fan W."/>
            <person name="Wang S."/>
            <person name="Wang H."/>
            <person name="Wang A."/>
            <person name="Jiang F."/>
            <person name="Liu H."/>
            <person name="Zhao H."/>
            <person name="Xu D."/>
            <person name="Zhang Y."/>
        </authorList>
    </citation>
    <scope>NUCLEOTIDE SEQUENCE [LARGE SCALE GENOMIC DNA]</scope>
    <source>
        <strain evidence="2">cv. Punajuju</strain>
        <tissue evidence="1">Leaves</tissue>
    </source>
</reference>
<proteinExistence type="predicted"/>
<comment type="caution">
    <text evidence="1">The sequence shown here is derived from an EMBL/GenBank/DDBJ whole genome shotgun (WGS) entry which is preliminary data.</text>
</comment>
<gene>
    <name evidence="1" type="ORF">L2E82_10372</name>
</gene>
<sequence>MSTHLPNAKNNAAPKMRLFSRERPIYEILGGGKVANVLLWRNKVVSGAFFIGILVIWFLFEVAEYNIITLLCHLIITVMLVIFIWSNGAKAFKWTPPEIPMILLEKSMICRDLCKNLNFFLSWLVYIACGNDIKQFCLVIVVAYLLSTIGNYITTSNLLFIGILFMGTFPYLYEKHEEKVDDFFAVLVWRVSKICAIFDKNVVSKIPRWSLKHKKYL</sequence>
<accession>A0ACB9GBE1</accession>
<name>A0ACB9GBE1_CICIN</name>
<keyword evidence="2" id="KW-1185">Reference proteome</keyword>
<protein>
    <submittedName>
        <fullName evidence="1">Uncharacterized protein</fullName>
    </submittedName>
</protein>
<evidence type="ECO:0000313" key="1">
    <source>
        <dbReference type="EMBL" id="KAI3780391.1"/>
    </source>
</evidence>
<dbReference type="Proteomes" id="UP001055811">
    <property type="component" value="Linkage Group LG02"/>
</dbReference>
<evidence type="ECO:0000313" key="2">
    <source>
        <dbReference type="Proteomes" id="UP001055811"/>
    </source>
</evidence>